<dbReference type="Proteomes" id="UP001314170">
    <property type="component" value="Unassembled WGS sequence"/>
</dbReference>
<name>A0AAV1QUK6_9ROSI</name>
<evidence type="ECO:0000313" key="1">
    <source>
        <dbReference type="EMBL" id="CAK7324470.1"/>
    </source>
</evidence>
<feature type="non-terminal residue" evidence="1">
    <location>
        <position position="65"/>
    </location>
</feature>
<organism evidence="1 2">
    <name type="scientific">Dovyalis caffra</name>
    <dbReference type="NCBI Taxonomy" id="77055"/>
    <lineage>
        <taxon>Eukaryota</taxon>
        <taxon>Viridiplantae</taxon>
        <taxon>Streptophyta</taxon>
        <taxon>Embryophyta</taxon>
        <taxon>Tracheophyta</taxon>
        <taxon>Spermatophyta</taxon>
        <taxon>Magnoliopsida</taxon>
        <taxon>eudicotyledons</taxon>
        <taxon>Gunneridae</taxon>
        <taxon>Pentapetalae</taxon>
        <taxon>rosids</taxon>
        <taxon>fabids</taxon>
        <taxon>Malpighiales</taxon>
        <taxon>Salicaceae</taxon>
        <taxon>Flacourtieae</taxon>
        <taxon>Dovyalis</taxon>
    </lineage>
</organism>
<feature type="non-terminal residue" evidence="1">
    <location>
        <position position="1"/>
    </location>
</feature>
<comment type="caution">
    <text evidence="1">The sequence shown here is derived from an EMBL/GenBank/DDBJ whole genome shotgun (WGS) entry which is preliminary data.</text>
</comment>
<gene>
    <name evidence="1" type="ORF">DCAF_LOCUS2117</name>
</gene>
<proteinExistence type="predicted"/>
<dbReference type="EMBL" id="CAWUPB010000351">
    <property type="protein sequence ID" value="CAK7324470.1"/>
    <property type="molecule type" value="Genomic_DNA"/>
</dbReference>
<dbReference type="AlphaFoldDB" id="A0AAV1QUK6"/>
<evidence type="ECO:0000313" key="2">
    <source>
        <dbReference type="Proteomes" id="UP001314170"/>
    </source>
</evidence>
<protein>
    <submittedName>
        <fullName evidence="1">Uncharacterized protein</fullName>
    </submittedName>
</protein>
<sequence length="65" mass="6855">CKLIQRDAVLEQESSFVVDGGLSTYGHGCSIYLGCTPSCTATARNPIAKAKASFADVFQTRAVAE</sequence>
<reference evidence="1 2" key="1">
    <citation type="submission" date="2024-01" db="EMBL/GenBank/DDBJ databases">
        <authorList>
            <person name="Waweru B."/>
        </authorList>
    </citation>
    <scope>NUCLEOTIDE SEQUENCE [LARGE SCALE GENOMIC DNA]</scope>
</reference>
<accession>A0AAV1QUK6</accession>
<keyword evidence="2" id="KW-1185">Reference proteome</keyword>